<proteinExistence type="predicted"/>
<keyword evidence="1" id="KW-0732">Signal</keyword>
<dbReference type="EMBL" id="FNBN01000001">
    <property type="protein sequence ID" value="SDF18330.1"/>
    <property type="molecule type" value="Genomic_DNA"/>
</dbReference>
<evidence type="ECO:0000256" key="1">
    <source>
        <dbReference type="SAM" id="SignalP"/>
    </source>
</evidence>
<dbReference type="AlphaFoldDB" id="A0A1G7J068"/>
<organism evidence="2 3">
    <name type="scientific">Chitinophaga filiformis</name>
    <name type="common">Myxococcus filiformis</name>
    <name type="synonym">Flexibacter filiformis</name>
    <dbReference type="NCBI Taxonomy" id="104663"/>
    <lineage>
        <taxon>Bacteria</taxon>
        <taxon>Pseudomonadati</taxon>
        <taxon>Bacteroidota</taxon>
        <taxon>Chitinophagia</taxon>
        <taxon>Chitinophagales</taxon>
        <taxon>Chitinophagaceae</taxon>
        <taxon>Chitinophaga</taxon>
    </lineage>
</organism>
<feature type="signal peptide" evidence="1">
    <location>
        <begin position="1"/>
        <end position="18"/>
    </location>
</feature>
<accession>A0A1G7J068</accession>
<dbReference type="STRING" id="104663.SAMN04488121_1011053"/>
<reference evidence="2 3" key="1">
    <citation type="submission" date="2016-10" db="EMBL/GenBank/DDBJ databases">
        <authorList>
            <person name="de Groot N.N."/>
        </authorList>
    </citation>
    <scope>NUCLEOTIDE SEQUENCE [LARGE SCALE GENOMIC DNA]</scope>
    <source>
        <strain evidence="2 3">DSM 527</strain>
    </source>
</reference>
<gene>
    <name evidence="2" type="ORF">SAMN04488121_1011053</name>
</gene>
<evidence type="ECO:0000313" key="3">
    <source>
        <dbReference type="Proteomes" id="UP000199045"/>
    </source>
</evidence>
<feature type="chain" id="PRO_5011494987" evidence="1">
    <location>
        <begin position="19"/>
        <end position="198"/>
    </location>
</feature>
<sequence length="198" mass="21815">MRLFLLIVCSLLINVAAGQVLVNGPSTVFSANSIKSANDQWPKIKPAYKIIYMPVLSLLQPLEPIADNIPVQQLLEQQAANDAKALQTAFDAKQAEILANAQTEFDKQKDKTHTIVVIDNFANTTDRAGKPKYLSGRKFIFGSDVTPVVKTIVEGYTLSAKMDFTDNSLVKNDAYLKEYAKYLSSIVKTAGTGKNTWQ</sequence>
<dbReference type="RefSeq" id="WP_089829200.1">
    <property type="nucleotide sequence ID" value="NZ_FNBN01000001.1"/>
</dbReference>
<protein>
    <submittedName>
        <fullName evidence="2">Uncharacterized protein</fullName>
    </submittedName>
</protein>
<dbReference type="Proteomes" id="UP000199045">
    <property type="component" value="Unassembled WGS sequence"/>
</dbReference>
<name>A0A1G7J068_CHIFI</name>
<evidence type="ECO:0000313" key="2">
    <source>
        <dbReference type="EMBL" id="SDF18330.1"/>
    </source>
</evidence>